<feature type="compositionally biased region" description="Polar residues" evidence="1">
    <location>
        <begin position="68"/>
        <end position="79"/>
    </location>
</feature>
<protein>
    <submittedName>
        <fullName evidence="2">Uncharacterized protein</fullName>
    </submittedName>
</protein>
<evidence type="ECO:0000256" key="1">
    <source>
        <dbReference type="SAM" id="MobiDB-lite"/>
    </source>
</evidence>
<accession>A0A7R8YR06</accession>
<dbReference type="InParanoid" id="A0A7R8YR06"/>
<organism evidence="2 3">
    <name type="scientific">Hermetia illucens</name>
    <name type="common">Black soldier fly</name>
    <dbReference type="NCBI Taxonomy" id="343691"/>
    <lineage>
        <taxon>Eukaryota</taxon>
        <taxon>Metazoa</taxon>
        <taxon>Ecdysozoa</taxon>
        <taxon>Arthropoda</taxon>
        <taxon>Hexapoda</taxon>
        <taxon>Insecta</taxon>
        <taxon>Pterygota</taxon>
        <taxon>Neoptera</taxon>
        <taxon>Endopterygota</taxon>
        <taxon>Diptera</taxon>
        <taxon>Brachycera</taxon>
        <taxon>Stratiomyomorpha</taxon>
        <taxon>Stratiomyidae</taxon>
        <taxon>Hermetiinae</taxon>
        <taxon>Hermetia</taxon>
    </lineage>
</organism>
<proteinExistence type="predicted"/>
<sequence>MPKNTAIALTPAQKSVRYPTEYPYRERPQRPVNNRHYRRLEAHHFRGSAKYKPKENIEKTPQKDYKETMQQNTASQNQIDAVEGEKVSRNKAQIKNKYNIDYDHSLEDEYEIIEAID</sequence>
<gene>
    <name evidence="2" type="ORF">HERILL_LOCUS5256</name>
</gene>
<dbReference type="EMBL" id="LR899010">
    <property type="protein sequence ID" value="CAD7082203.1"/>
    <property type="molecule type" value="Genomic_DNA"/>
</dbReference>
<name>A0A7R8YR06_HERIL</name>
<feature type="region of interest" description="Disordered" evidence="1">
    <location>
        <begin position="65"/>
        <end position="86"/>
    </location>
</feature>
<evidence type="ECO:0000313" key="2">
    <source>
        <dbReference type="EMBL" id="CAD7082203.1"/>
    </source>
</evidence>
<evidence type="ECO:0000313" key="3">
    <source>
        <dbReference type="Proteomes" id="UP000594454"/>
    </source>
</evidence>
<dbReference type="Proteomes" id="UP000594454">
    <property type="component" value="Chromosome 2"/>
</dbReference>
<keyword evidence="3" id="KW-1185">Reference proteome</keyword>
<dbReference type="AlphaFoldDB" id="A0A7R8YR06"/>
<reference evidence="2 3" key="1">
    <citation type="submission" date="2020-11" db="EMBL/GenBank/DDBJ databases">
        <authorList>
            <person name="Wallbank WR R."/>
            <person name="Pardo Diaz C."/>
            <person name="Kozak K."/>
            <person name="Martin S."/>
            <person name="Jiggins C."/>
            <person name="Moest M."/>
            <person name="Warren A I."/>
            <person name="Generalovic N T."/>
            <person name="Byers J.R.P. K."/>
            <person name="Montejo-Kovacevich G."/>
            <person name="Yen C E."/>
        </authorList>
    </citation>
    <scope>NUCLEOTIDE SEQUENCE [LARGE SCALE GENOMIC DNA]</scope>
</reference>